<dbReference type="SUPFAM" id="SSF55811">
    <property type="entry name" value="Nudix"/>
    <property type="match status" value="1"/>
</dbReference>
<dbReference type="EC" id="3.6.1.22" evidence="4"/>
<dbReference type="Gene3D" id="3.90.79.10">
    <property type="entry name" value="Nucleoside Triphosphate Pyrophosphohydrolase"/>
    <property type="match status" value="1"/>
</dbReference>
<dbReference type="STRING" id="1280837.A0A316V6G5"/>
<evidence type="ECO:0000256" key="3">
    <source>
        <dbReference type="ARBA" id="ARBA00009595"/>
    </source>
</evidence>
<evidence type="ECO:0000313" key="12">
    <source>
        <dbReference type="Proteomes" id="UP000245771"/>
    </source>
</evidence>
<dbReference type="Proteomes" id="UP000245771">
    <property type="component" value="Unassembled WGS sequence"/>
</dbReference>
<evidence type="ECO:0000256" key="4">
    <source>
        <dbReference type="ARBA" id="ARBA00012381"/>
    </source>
</evidence>
<dbReference type="GO" id="GO:0019677">
    <property type="term" value="P:NAD+ catabolic process"/>
    <property type="evidence" value="ECO:0007669"/>
    <property type="project" value="TreeGrafter"/>
</dbReference>
<gene>
    <name evidence="11" type="ORF">FA14DRAFT_138300</name>
</gene>
<organism evidence="11 12">
    <name type="scientific">Meira miltonrushii</name>
    <dbReference type="NCBI Taxonomy" id="1280837"/>
    <lineage>
        <taxon>Eukaryota</taxon>
        <taxon>Fungi</taxon>
        <taxon>Dikarya</taxon>
        <taxon>Basidiomycota</taxon>
        <taxon>Ustilaginomycotina</taxon>
        <taxon>Exobasidiomycetes</taxon>
        <taxon>Exobasidiales</taxon>
        <taxon>Brachybasidiaceae</taxon>
        <taxon>Meira</taxon>
    </lineage>
</organism>
<dbReference type="GO" id="GO:0006742">
    <property type="term" value="P:NADP+ catabolic process"/>
    <property type="evidence" value="ECO:0007669"/>
    <property type="project" value="TreeGrafter"/>
</dbReference>
<dbReference type="Pfam" id="PF00293">
    <property type="entry name" value="NUDIX"/>
    <property type="match status" value="1"/>
</dbReference>
<dbReference type="GO" id="GO:0005777">
    <property type="term" value="C:peroxisome"/>
    <property type="evidence" value="ECO:0007669"/>
    <property type="project" value="TreeGrafter"/>
</dbReference>
<dbReference type="GeneID" id="37018835"/>
<keyword evidence="7" id="KW-0460">Magnesium</keyword>
<dbReference type="InParanoid" id="A0A316V6G5"/>
<feature type="non-terminal residue" evidence="11">
    <location>
        <position position="483"/>
    </location>
</feature>
<evidence type="ECO:0000313" key="11">
    <source>
        <dbReference type="EMBL" id="PWN33106.1"/>
    </source>
</evidence>
<dbReference type="PANTHER" id="PTHR42904:SF6">
    <property type="entry name" value="NAD-CAPPED RNA HYDROLASE NUDT12"/>
    <property type="match status" value="1"/>
</dbReference>
<evidence type="ECO:0000256" key="2">
    <source>
        <dbReference type="ARBA" id="ARBA00001947"/>
    </source>
</evidence>
<dbReference type="InterPro" id="IPR050241">
    <property type="entry name" value="NAD-cap_RNA_hydrolase_NudC"/>
</dbReference>
<dbReference type="FunFam" id="3.90.79.10:FF:000042">
    <property type="entry name" value="Probable NADH pyrophosphatase"/>
    <property type="match status" value="1"/>
</dbReference>
<evidence type="ECO:0000256" key="5">
    <source>
        <dbReference type="ARBA" id="ARBA00022723"/>
    </source>
</evidence>
<evidence type="ECO:0000256" key="8">
    <source>
        <dbReference type="ARBA" id="ARBA00023027"/>
    </source>
</evidence>
<reference evidence="11 12" key="1">
    <citation type="journal article" date="2018" name="Mol. Biol. Evol.">
        <title>Broad Genomic Sampling Reveals a Smut Pathogenic Ancestry of the Fungal Clade Ustilaginomycotina.</title>
        <authorList>
            <person name="Kijpornyongpan T."/>
            <person name="Mondo S.J."/>
            <person name="Barry K."/>
            <person name="Sandor L."/>
            <person name="Lee J."/>
            <person name="Lipzen A."/>
            <person name="Pangilinan J."/>
            <person name="LaButti K."/>
            <person name="Hainaut M."/>
            <person name="Henrissat B."/>
            <person name="Grigoriev I.V."/>
            <person name="Spatafora J.W."/>
            <person name="Aime M.C."/>
        </authorList>
    </citation>
    <scope>NUCLEOTIDE SEQUENCE [LARGE SCALE GENOMIC DNA]</scope>
    <source>
        <strain evidence="11 12">MCA 3882</strain>
    </source>
</reference>
<sequence>MAIGTFPSFSTVNFYAGNELSRVSWLRNNSDFLNDVLNRDSTRFIVMQNLNPMVHASSQSDSGDGNLAMLKWQDVRETINEACGQSGKDSINIFGPASHGLSIDQNEDAKTFDRATQGMSPTSIALVFLGMDETHLEQGSLPGKTAKSSSSSAPAGTPIFALSLSYRPPGTPEDQLVPVERLADKLTKDGKFDFVDTRSLAQAGKWPLHNAAMVAQARSLLDWNERQQFCPSCGRRQYSLWAGWKRACASSLIKATQDPLKKSFIEPLLIDGKSLEQDGKGDCATTHSLSNFCYPRTDPTVIMAIVSPDGEKILLGRQKKWPKGFYSCLAGFLEPAESLEEAVRREIFEESGVSVGKVIYHSSQPWPFPANLMMGAIGQAIEGKDEIRLDLDNELEDARFFTREEVLNVLASSTMKWNEKDEGSVANVLSDSENRTARPKFRIPGQTAIAHVLISAWAKGEAHFPENTANDSKAYRAEVESTR</sequence>
<evidence type="ECO:0000256" key="1">
    <source>
        <dbReference type="ARBA" id="ARBA00001946"/>
    </source>
</evidence>
<feature type="domain" description="Nudix hydrolase" evidence="10">
    <location>
        <begin position="295"/>
        <end position="429"/>
    </location>
</feature>
<dbReference type="GO" id="GO:0035529">
    <property type="term" value="F:NADH pyrophosphatase activity"/>
    <property type="evidence" value="ECO:0007669"/>
    <property type="project" value="TreeGrafter"/>
</dbReference>
<protein>
    <recommendedName>
        <fullName evidence="4">NAD(+) diphosphatase</fullName>
        <ecNumber evidence="4">3.6.1.22</ecNumber>
    </recommendedName>
</protein>
<dbReference type="EMBL" id="KZ819605">
    <property type="protein sequence ID" value="PWN33106.1"/>
    <property type="molecule type" value="Genomic_DNA"/>
</dbReference>
<dbReference type="GO" id="GO:0046872">
    <property type="term" value="F:metal ion binding"/>
    <property type="evidence" value="ECO:0007669"/>
    <property type="project" value="UniProtKB-KW"/>
</dbReference>
<keyword evidence="8" id="KW-0520">NAD</keyword>
<name>A0A316V6G5_9BASI</name>
<proteinExistence type="inferred from homology"/>
<dbReference type="PROSITE" id="PS51462">
    <property type="entry name" value="NUDIX"/>
    <property type="match status" value="1"/>
</dbReference>
<dbReference type="Gene3D" id="3.90.79.20">
    <property type="match status" value="1"/>
</dbReference>
<evidence type="ECO:0000256" key="7">
    <source>
        <dbReference type="ARBA" id="ARBA00022842"/>
    </source>
</evidence>
<evidence type="ECO:0000259" key="10">
    <source>
        <dbReference type="PROSITE" id="PS51462"/>
    </source>
</evidence>
<evidence type="ECO:0000256" key="6">
    <source>
        <dbReference type="ARBA" id="ARBA00022801"/>
    </source>
</evidence>
<dbReference type="InterPro" id="IPR049734">
    <property type="entry name" value="NudC-like_C"/>
</dbReference>
<dbReference type="PANTHER" id="PTHR42904">
    <property type="entry name" value="NUDIX HYDROLASE, NUDC SUBFAMILY"/>
    <property type="match status" value="1"/>
</dbReference>
<comment type="cofactor">
    <cofactor evidence="2">
        <name>Zn(2+)</name>
        <dbReference type="ChEBI" id="CHEBI:29105"/>
    </cofactor>
</comment>
<dbReference type="OrthoDB" id="10249612at2759"/>
<dbReference type="CDD" id="cd03429">
    <property type="entry name" value="NUDIX_NADH_pyrophosphatase_Nudt13"/>
    <property type="match status" value="1"/>
</dbReference>
<dbReference type="PROSITE" id="PS00893">
    <property type="entry name" value="NUDIX_BOX"/>
    <property type="match status" value="1"/>
</dbReference>
<evidence type="ECO:0000256" key="9">
    <source>
        <dbReference type="ARBA" id="ARBA00023679"/>
    </source>
</evidence>
<dbReference type="InterPro" id="IPR015797">
    <property type="entry name" value="NUDIX_hydrolase-like_dom_sf"/>
</dbReference>
<dbReference type="InterPro" id="IPR015375">
    <property type="entry name" value="NADH_PPase-like_N"/>
</dbReference>
<dbReference type="GO" id="GO:0005829">
    <property type="term" value="C:cytosol"/>
    <property type="evidence" value="ECO:0007669"/>
    <property type="project" value="TreeGrafter"/>
</dbReference>
<dbReference type="AlphaFoldDB" id="A0A316V6G5"/>
<dbReference type="Pfam" id="PF09296">
    <property type="entry name" value="NUDIX-like"/>
    <property type="match status" value="1"/>
</dbReference>
<keyword evidence="5" id="KW-0479">Metal-binding</keyword>
<dbReference type="InterPro" id="IPR000086">
    <property type="entry name" value="NUDIX_hydrolase_dom"/>
</dbReference>
<comment type="similarity">
    <text evidence="3">Belongs to the Nudix hydrolase family. NudC subfamily.</text>
</comment>
<dbReference type="RefSeq" id="XP_025353408.1">
    <property type="nucleotide sequence ID" value="XM_025497054.1"/>
</dbReference>
<keyword evidence="6" id="KW-0378">Hydrolase</keyword>
<comment type="cofactor">
    <cofactor evidence="1">
        <name>Mg(2+)</name>
        <dbReference type="ChEBI" id="CHEBI:18420"/>
    </cofactor>
</comment>
<dbReference type="FunCoup" id="A0A316V6G5">
    <property type="interactions" value="82"/>
</dbReference>
<dbReference type="InterPro" id="IPR020084">
    <property type="entry name" value="NUDIX_hydrolase_CS"/>
</dbReference>
<comment type="catalytic activity">
    <reaction evidence="9">
        <text>a 5'-end NAD(+)-phospho-ribonucleoside in mRNA + H2O = a 5'-end phospho-adenosine-phospho-ribonucleoside in mRNA + beta-nicotinamide D-ribonucleotide + 2 H(+)</text>
        <dbReference type="Rhea" id="RHEA:60876"/>
        <dbReference type="Rhea" id="RHEA-COMP:15698"/>
        <dbReference type="Rhea" id="RHEA-COMP:15719"/>
        <dbReference type="ChEBI" id="CHEBI:14649"/>
        <dbReference type="ChEBI" id="CHEBI:15377"/>
        <dbReference type="ChEBI" id="CHEBI:15378"/>
        <dbReference type="ChEBI" id="CHEBI:144029"/>
        <dbReference type="ChEBI" id="CHEBI:144051"/>
    </reaction>
    <physiologicalReaction direction="left-to-right" evidence="9">
        <dbReference type="Rhea" id="RHEA:60877"/>
    </physiologicalReaction>
</comment>
<keyword evidence="12" id="KW-1185">Reference proteome</keyword>
<accession>A0A316V6G5</accession>